<sequence length="535" mass="59363">MISKVDIVIVGSGASGAAAAWRLSKNKNLSIVCLEQGSEFNAAHFPTTKTDWEIHKKKSASFDPNIRNNKADYPIDNDNSAISLANFNGFGGSTILYSGHFPRFHPSDFATYSLDKVGEDWPFDYEDLIPYFNQNEKMMGISGLVGDTAYPDYEQLLPPVPMGKGAEKLAQAFNRLGWHWWPSYSAINTKNHQNRAPCINLGPCNTGCSQGAKGSVDVTYWPQAKLQGVKVLTECRVFDIPLDENGKARGVKYYDNQGTELFLEASLVILACSGVGTPRLLLNSKSKRFPNGLLNNFDLVGRNLMLHPLAYVEGVFSEPLNTSIGPQGCSIYSHQFYETQENRNFKRGYTLHILRGSSPVDSAYSGFLTRRVPLGKMHHQEFAKYFNRNMGIAIISEDLPVPENRIELDFENSDSFGIPGIKVHYTLQENTKKMLEHGIEQAKTVFSEAGAKVSAAHYPVKHAGWHLMGTTKMGTDRTNSVVNQHGQAHEVENLFIVDSSVFITSGAVNPVATAQALTLKFCDYISNNIERWVSN</sequence>
<evidence type="ECO:0000256" key="4">
    <source>
        <dbReference type="ARBA" id="ARBA00023002"/>
    </source>
</evidence>
<dbReference type="PATRIC" id="fig|161398.10.peg.936"/>
<organism evidence="7 8">
    <name type="scientific">Pseudoalteromonas phenolica</name>
    <dbReference type="NCBI Taxonomy" id="161398"/>
    <lineage>
        <taxon>Bacteria</taxon>
        <taxon>Pseudomonadati</taxon>
        <taxon>Pseudomonadota</taxon>
        <taxon>Gammaproteobacteria</taxon>
        <taxon>Alteromonadales</taxon>
        <taxon>Pseudoalteromonadaceae</taxon>
        <taxon>Pseudoalteromonas</taxon>
    </lineage>
</organism>
<dbReference type="GO" id="GO:0016614">
    <property type="term" value="F:oxidoreductase activity, acting on CH-OH group of donors"/>
    <property type="evidence" value="ECO:0007669"/>
    <property type="project" value="InterPro"/>
</dbReference>
<comment type="similarity">
    <text evidence="1">Belongs to the GMC oxidoreductase family.</text>
</comment>
<evidence type="ECO:0000313" key="7">
    <source>
        <dbReference type="EMBL" id="ALO41438.1"/>
    </source>
</evidence>
<evidence type="ECO:0000259" key="6">
    <source>
        <dbReference type="Pfam" id="PF05199"/>
    </source>
</evidence>
<protein>
    <submittedName>
        <fullName evidence="7">Glucose-methanol-choline oxidoreductase</fullName>
    </submittedName>
</protein>
<keyword evidence="3" id="KW-0274">FAD</keyword>
<dbReference type="OrthoDB" id="5916747at2"/>
<evidence type="ECO:0000259" key="5">
    <source>
        <dbReference type="Pfam" id="PF00732"/>
    </source>
</evidence>
<dbReference type="SUPFAM" id="SSF51905">
    <property type="entry name" value="FAD/NAD(P)-binding domain"/>
    <property type="match status" value="1"/>
</dbReference>
<dbReference type="Pfam" id="PF05199">
    <property type="entry name" value="GMC_oxred_C"/>
    <property type="match status" value="1"/>
</dbReference>
<keyword evidence="8" id="KW-1185">Reference proteome</keyword>
<dbReference type="InterPro" id="IPR000172">
    <property type="entry name" value="GMC_OxRdtase_N"/>
</dbReference>
<dbReference type="Pfam" id="PF00732">
    <property type="entry name" value="GMC_oxred_N"/>
    <property type="match status" value="1"/>
</dbReference>
<dbReference type="PANTHER" id="PTHR46056">
    <property type="entry name" value="LONG-CHAIN-ALCOHOL OXIDASE"/>
    <property type="match status" value="1"/>
</dbReference>
<keyword evidence="4" id="KW-0560">Oxidoreductase</keyword>
<dbReference type="Gene3D" id="3.50.50.60">
    <property type="entry name" value="FAD/NAD(P)-binding domain"/>
    <property type="match status" value="2"/>
</dbReference>
<reference evidence="7 8" key="1">
    <citation type="submission" date="2015-11" db="EMBL/GenBank/DDBJ databases">
        <authorList>
            <person name="Zhang Y."/>
            <person name="Guo Z."/>
        </authorList>
    </citation>
    <scope>NUCLEOTIDE SEQUENCE [LARGE SCALE GENOMIC DNA]</scope>
    <source>
        <strain evidence="7 8">KCTC 12086</strain>
    </source>
</reference>
<dbReference type="SUPFAM" id="SSF54373">
    <property type="entry name" value="FAD-linked reductases, C-terminal domain"/>
    <property type="match status" value="1"/>
</dbReference>
<proteinExistence type="inferred from homology"/>
<dbReference type="EMBL" id="CP013187">
    <property type="protein sequence ID" value="ALO41438.1"/>
    <property type="molecule type" value="Genomic_DNA"/>
</dbReference>
<feature type="domain" description="Glucose-methanol-choline oxidoreductase C-terminal" evidence="6">
    <location>
        <begin position="400"/>
        <end position="517"/>
    </location>
</feature>
<dbReference type="STRING" id="161398.PP2015_920"/>
<feature type="domain" description="Glucose-methanol-choline oxidoreductase N-terminal" evidence="5">
    <location>
        <begin position="6"/>
        <end position="308"/>
    </location>
</feature>
<keyword evidence="2" id="KW-0285">Flavoprotein</keyword>
<evidence type="ECO:0000256" key="2">
    <source>
        <dbReference type="ARBA" id="ARBA00022630"/>
    </source>
</evidence>
<evidence type="ECO:0000256" key="3">
    <source>
        <dbReference type="ARBA" id="ARBA00022827"/>
    </source>
</evidence>
<dbReference type="GO" id="GO:0050660">
    <property type="term" value="F:flavin adenine dinucleotide binding"/>
    <property type="evidence" value="ECO:0007669"/>
    <property type="project" value="InterPro"/>
</dbReference>
<dbReference type="KEGG" id="pphe:PP2015_920"/>
<dbReference type="AlphaFoldDB" id="A0A0S2K086"/>
<dbReference type="PANTHER" id="PTHR46056:SF12">
    <property type="entry name" value="LONG-CHAIN-ALCOHOL OXIDASE"/>
    <property type="match status" value="1"/>
</dbReference>
<name>A0A0S2K086_9GAMM</name>
<evidence type="ECO:0000256" key="1">
    <source>
        <dbReference type="ARBA" id="ARBA00010790"/>
    </source>
</evidence>
<dbReference type="RefSeq" id="WP_058029178.1">
    <property type="nucleotide sequence ID" value="NZ_CP013187.1"/>
</dbReference>
<gene>
    <name evidence="7" type="ORF">PP2015_920</name>
</gene>
<dbReference type="InterPro" id="IPR007867">
    <property type="entry name" value="GMC_OxRtase_C"/>
</dbReference>
<dbReference type="InterPro" id="IPR036188">
    <property type="entry name" value="FAD/NAD-bd_sf"/>
</dbReference>
<dbReference type="Proteomes" id="UP000061457">
    <property type="component" value="Chromosome I"/>
</dbReference>
<accession>A0A0S2K086</accession>
<evidence type="ECO:0000313" key="8">
    <source>
        <dbReference type="Proteomes" id="UP000061457"/>
    </source>
</evidence>